<gene>
    <name evidence="2" type="ORF">PIB30_004702</name>
</gene>
<sequence>MAAPAKGGHHAVAERDKERVKPPLSHNICSVTASLAAAEHHVAVATMPPSQRKRGERGRERGLRREKEKTMQRWWELSAGAALAKNSAHAKPKPEAVAPND</sequence>
<feature type="compositionally biased region" description="Basic and acidic residues" evidence="1">
    <location>
        <begin position="57"/>
        <end position="71"/>
    </location>
</feature>
<evidence type="ECO:0000313" key="3">
    <source>
        <dbReference type="Proteomes" id="UP001341840"/>
    </source>
</evidence>
<dbReference type="Proteomes" id="UP001341840">
    <property type="component" value="Unassembled WGS sequence"/>
</dbReference>
<name>A0ABU6R2N9_9FABA</name>
<evidence type="ECO:0000313" key="2">
    <source>
        <dbReference type="EMBL" id="MED6118652.1"/>
    </source>
</evidence>
<feature type="compositionally biased region" description="Basic and acidic residues" evidence="1">
    <location>
        <begin position="11"/>
        <end position="21"/>
    </location>
</feature>
<comment type="caution">
    <text evidence="2">The sequence shown here is derived from an EMBL/GenBank/DDBJ whole genome shotgun (WGS) entry which is preliminary data.</text>
</comment>
<reference evidence="2 3" key="1">
    <citation type="journal article" date="2023" name="Plants (Basel)">
        <title>Bridging the Gap: Combining Genomics and Transcriptomics Approaches to Understand Stylosanthes scabra, an Orphan Legume from the Brazilian Caatinga.</title>
        <authorList>
            <person name="Ferreira-Neto J.R.C."/>
            <person name="da Silva M.D."/>
            <person name="Binneck E."/>
            <person name="de Melo N.F."/>
            <person name="da Silva R.H."/>
            <person name="de Melo A.L.T.M."/>
            <person name="Pandolfi V."/>
            <person name="Bustamante F.O."/>
            <person name="Brasileiro-Vidal A.C."/>
            <person name="Benko-Iseppon A.M."/>
        </authorList>
    </citation>
    <scope>NUCLEOTIDE SEQUENCE [LARGE SCALE GENOMIC DNA]</scope>
    <source>
        <tissue evidence="2">Leaves</tissue>
    </source>
</reference>
<organism evidence="2 3">
    <name type="scientific">Stylosanthes scabra</name>
    <dbReference type="NCBI Taxonomy" id="79078"/>
    <lineage>
        <taxon>Eukaryota</taxon>
        <taxon>Viridiplantae</taxon>
        <taxon>Streptophyta</taxon>
        <taxon>Embryophyta</taxon>
        <taxon>Tracheophyta</taxon>
        <taxon>Spermatophyta</taxon>
        <taxon>Magnoliopsida</taxon>
        <taxon>eudicotyledons</taxon>
        <taxon>Gunneridae</taxon>
        <taxon>Pentapetalae</taxon>
        <taxon>rosids</taxon>
        <taxon>fabids</taxon>
        <taxon>Fabales</taxon>
        <taxon>Fabaceae</taxon>
        <taxon>Papilionoideae</taxon>
        <taxon>50 kb inversion clade</taxon>
        <taxon>dalbergioids sensu lato</taxon>
        <taxon>Dalbergieae</taxon>
        <taxon>Pterocarpus clade</taxon>
        <taxon>Stylosanthes</taxon>
    </lineage>
</organism>
<accession>A0ABU6R2N9</accession>
<proteinExistence type="predicted"/>
<keyword evidence="3" id="KW-1185">Reference proteome</keyword>
<feature type="region of interest" description="Disordered" evidence="1">
    <location>
        <begin position="1"/>
        <end position="24"/>
    </location>
</feature>
<evidence type="ECO:0000256" key="1">
    <source>
        <dbReference type="SAM" id="MobiDB-lite"/>
    </source>
</evidence>
<dbReference type="EMBL" id="JASCZI010030217">
    <property type="protein sequence ID" value="MED6118652.1"/>
    <property type="molecule type" value="Genomic_DNA"/>
</dbReference>
<feature type="region of interest" description="Disordered" evidence="1">
    <location>
        <begin position="47"/>
        <end position="72"/>
    </location>
</feature>
<protein>
    <submittedName>
        <fullName evidence="2">Uncharacterized protein</fullName>
    </submittedName>
</protein>